<dbReference type="InterPro" id="IPR036013">
    <property type="entry name" value="Band_7/SPFH_dom_sf"/>
</dbReference>
<dbReference type="PANTHER" id="PTHR42911:SF1">
    <property type="entry name" value="MODULATOR OF FTSH PROTEASE HFLC"/>
    <property type="match status" value="1"/>
</dbReference>
<evidence type="ECO:0000313" key="8">
    <source>
        <dbReference type="EMBL" id="QBR83283.1"/>
    </source>
</evidence>
<dbReference type="SUPFAM" id="SSF117892">
    <property type="entry name" value="Band 7/SPFH domain"/>
    <property type="match status" value="1"/>
</dbReference>
<evidence type="ECO:0000256" key="1">
    <source>
        <dbReference type="ARBA" id="ARBA00004167"/>
    </source>
</evidence>
<feature type="domain" description="Band 7" evidence="7">
    <location>
        <begin position="21"/>
        <end position="191"/>
    </location>
</feature>
<reference evidence="8 9" key="1">
    <citation type="submission" date="2019-03" db="EMBL/GenBank/DDBJ databases">
        <title>Diverse conjugative elements silence natural transformation in Legionella species.</title>
        <authorList>
            <person name="Durieux I."/>
            <person name="Ginevra C."/>
            <person name="Attaiech L."/>
            <person name="Picq K."/>
            <person name="Juan P.A."/>
            <person name="Jarraud S."/>
            <person name="Charpentier X."/>
        </authorList>
    </citation>
    <scope>NUCLEOTIDE SEQUENCE [LARGE SCALE GENOMIC DNA]</scope>
    <source>
        <strain evidence="8 9">HL-0427-4011</strain>
    </source>
</reference>
<dbReference type="GO" id="GO:0016020">
    <property type="term" value="C:membrane"/>
    <property type="evidence" value="ECO:0007669"/>
    <property type="project" value="UniProtKB-SubCell"/>
</dbReference>
<evidence type="ECO:0000313" key="9">
    <source>
        <dbReference type="Proteomes" id="UP000295517"/>
    </source>
</evidence>
<dbReference type="PIRSF" id="PIRSF005651">
    <property type="entry name" value="HflC"/>
    <property type="match status" value="1"/>
</dbReference>
<dbReference type="GO" id="GO:0008233">
    <property type="term" value="F:peptidase activity"/>
    <property type="evidence" value="ECO:0007669"/>
    <property type="project" value="UniProtKB-KW"/>
</dbReference>
<proteinExistence type="inferred from homology"/>
<accession>A0AAX1EDV1</accession>
<gene>
    <name evidence="8" type="primary">hflC</name>
    <name evidence="8" type="ORF">E3983_02245</name>
</gene>
<dbReference type="Proteomes" id="UP000295517">
    <property type="component" value="Chromosome"/>
</dbReference>
<evidence type="ECO:0000256" key="6">
    <source>
        <dbReference type="PIRNR" id="PIRNR005651"/>
    </source>
</evidence>
<comment type="subcellular location">
    <subcellularLocation>
        <location evidence="1">Membrane</location>
        <topology evidence="1">Single-pass membrane protein</topology>
    </subcellularLocation>
</comment>
<dbReference type="GO" id="GO:0006508">
    <property type="term" value="P:proteolysis"/>
    <property type="evidence" value="ECO:0007669"/>
    <property type="project" value="UniProtKB-KW"/>
</dbReference>
<name>A0AAX1EDV1_9GAMM</name>
<dbReference type="EMBL" id="CP038254">
    <property type="protein sequence ID" value="QBR83283.1"/>
    <property type="molecule type" value="Genomic_DNA"/>
</dbReference>
<evidence type="ECO:0000256" key="5">
    <source>
        <dbReference type="ARBA" id="ARBA00023136"/>
    </source>
</evidence>
<keyword evidence="5" id="KW-0472">Membrane</keyword>
<keyword evidence="8" id="KW-0378">Hydrolase</keyword>
<dbReference type="CDD" id="cd03405">
    <property type="entry name" value="SPFH_HflC"/>
    <property type="match status" value="1"/>
</dbReference>
<evidence type="ECO:0000259" key="7">
    <source>
        <dbReference type="SMART" id="SM00244"/>
    </source>
</evidence>
<dbReference type="NCBIfam" id="TIGR01932">
    <property type="entry name" value="hflC"/>
    <property type="match status" value="2"/>
</dbReference>
<dbReference type="RefSeq" id="WP_135059703.1">
    <property type="nucleotide sequence ID" value="NZ_CP038254.1"/>
</dbReference>
<evidence type="ECO:0000256" key="4">
    <source>
        <dbReference type="ARBA" id="ARBA00022989"/>
    </source>
</evidence>
<protein>
    <recommendedName>
        <fullName evidence="6">Protein HflC</fullName>
    </recommendedName>
</protein>
<dbReference type="Gene3D" id="3.30.479.30">
    <property type="entry name" value="Band 7 domain"/>
    <property type="match status" value="1"/>
</dbReference>
<comment type="similarity">
    <text evidence="2 6">Belongs to the band 7/mec-2 family. HflC subfamily.</text>
</comment>
<keyword evidence="4" id="KW-1133">Transmembrane helix</keyword>
<evidence type="ECO:0000256" key="3">
    <source>
        <dbReference type="ARBA" id="ARBA00022692"/>
    </source>
</evidence>
<dbReference type="InterPro" id="IPR001107">
    <property type="entry name" value="Band_7"/>
</dbReference>
<dbReference type="PANTHER" id="PTHR42911">
    <property type="entry name" value="MODULATOR OF FTSH PROTEASE HFLC"/>
    <property type="match status" value="1"/>
</dbReference>
<dbReference type="Pfam" id="PF01145">
    <property type="entry name" value="Band_7"/>
    <property type="match status" value="1"/>
</dbReference>
<dbReference type="SMART" id="SM00244">
    <property type="entry name" value="PHB"/>
    <property type="match status" value="1"/>
</dbReference>
<dbReference type="InterPro" id="IPR010200">
    <property type="entry name" value="HflC"/>
</dbReference>
<dbReference type="AlphaFoldDB" id="A0AAX1EDV1"/>
<sequence>MNAMKAGLGIILFIVLLIFFASVFTITQGNHGILLRLGRLVDDSATGKTRILNPGLHVKMPFIETVRIFDTRIQTLDIKSSRIVTKEKKDVIADYYVKWRISDLAQYFKSTGGNEFKAETLLEQQLNTLLRAEFGKRTIPDVVSDARGDIMDVLQQGAEEQAGKLGIHVVDVRIKGIELPPSTSNAIYQRMRADMQKIANRHRADGKAAAEAIQAKADRDVTVILATAKSNGQKVKAEGQAKAAEIYAKAFGQNKNFFEFYRSLLAYEASFNNKQDILVLDQSSAFFDYFKHSMPKNNGTTAGN</sequence>
<keyword evidence="3" id="KW-0812">Transmembrane</keyword>
<organism evidence="8 9">
    <name type="scientific">Legionella israelensis</name>
    <dbReference type="NCBI Taxonomy" id="454"/>
    <lineage>
        <taxon>Bacteria</taxon>
        <taxon>Pseudomonadati</taxon>
        <taxon>Pseudomonadota</taxon>
        <taxon>Gammaproteobacteria</taxon>
        <taxon>Legionellales</taxon>
        <taxon>Legionellaceae</taxon>
        <taxon>Legionella</taxon>
    </lineage>
</organism>
<comment type="function">
    <text evidence="6">HflC and HflK could regulate a protease.</text>
</comment>
<evidence type="ECO:0000256" key="2">
    <source>
        <dbReference type="ARBA" id="ARBA00007862"/>
    </source>
</evidence>
<keyword evidence="8" id="KW-0645">Protease</keyword>